<name>A0AAN8TQG3_SOLBU</name>
<organism evidence="1 2">
    <name type="scientific">Solanum bulbocastanum</name>
    <name type="common">Wild potato</name>
    <dbReference type="NCBI Taxonomy" id="147425"/>
    <lineage>
        <taxon>Eukaryota</taxon>
        <taxon>Viridiplantae</taxon>
        <taxon>Streptophyta</taxon>
        <taxon>Embryophyta</taxon>
        <taxon>Tracheophyta</taxon>
        <taxon>Spermatophyta</taxon>
        <taxon>Magnoliopsida</taxon>
        <taxon>eudicotyledons</taxon>
        <taxon>Gunneridae</taxon>
        <taxon>Pentapetalae</taxon>
        <taxon>asterids</taxon>
        <taxon>lamiids</taxon>
        <taxon>Solanales</taxon>
        <taxon>Solanaceae</taxon>
        <taxon>Solanoideae</taxon>
        <taxon>Solaneae</taxon>
        <taxon>Solanum</taxon>
    </lineage>
</organism>
<dbReference type="AlphaFoldDB" id="A0AAN8TQG3"/>
<reference evidence="1 2" key="1">
    <citation type="submission" date="2024-02" db="EMBL/GenBank/DDBJ databases">
        <title>de novo genome assembly of Solanum bulbocastanum strain 11H21.</title>
        <authorList>
            <person name="Hosaka A.J."/>
        </authorList>
    </citation>
    <scope>NUCLEOTIDE SEQUENCE [LARGE SCALE GENOMIC DNA]</scope>
    <source>
        <tissue evidence="1">Young leaves</tissue>
    </source>
</reference>
<keyword evidence="2" id="KW-1185">Reference proteome</keyword>
<accession>A0AAN8TQG3</accession>
<dbReference type="Proteomes" id="UP001371456">
    <property type="component" value="Unassembled WGS sequence"/>
</dbReference>
<comment type="caution">
    <text evidence="1">The sequence shown here is derived from an EMBL/GenBank/DDBJ whole genome shotgun (WGS) entry which is preliminary data.</text>
</comment>
<gene>
    <name evidence="1" type="ORF">RDI58_010990</name>
</gene>
<evidence type="ECO:0000313" key="2">
    <source>
        <dbReference type="Proteomes" id="UP001371456"/>
    </source>
</evidence>
<evidence type="ECO:0000313" key="1">
    <source>
        <dbReference type="EMBL" id="KAK6791909.1"/>
    </source>
</evidence>
<dbReference type="EMBL" id="JBANQN010000004">
    <property type="protein sequence ID" value="KAK6791909.1"/>
    <property type="molecule type" value="Genomic_DNA"/>
</dbReference>
<sequence>MEGNYGEAIDEWDCQLFEENIVNKSFSKRSIAQRRPEKCGFNASGISTPAMSPPPDRETFLTILPGLTPTALLDSLVMLPNAQIFYRYLCSYKSFQYD</sequence>
<proteinExistence type="predicted"/>
<protein>
    <submittedName>
        <fullName evidence="1">Uncharacterized protein</fullName>
    </submittedName>
</protein>